<dbReference type="Gene3D" id="3.10.110.10">
    <property type="entry name" value="Ubiquitin Conjugating Enzyme"/>
    <property type="match status" value="1"/>
</dbReference>
<evidence type="ECO:0000259" key="2">
    <source>
        <dbReference type="Pfam" id="PF18890"/>
    </source>
</evidence>
<accession>A0A7N0VDD3</accession>
<dbReference type="CDD" id="cd16490">
    <property type="entry name" value="RING-CH-C4HC3_FANCL"/>
    <property type="match status" value="1"/>
</dbReference>
<dbReference type="AlphaFoldDB" id="A0A7N0VDD3"/>
<dbReference type="Gramene" id="Kaladp0607s0010.1.v1.1">
    <property type="protein sequence ID" value="Kaladp0607s0010.1.v1.1"/>
    <property type="gene ID" value="Kaladp0607s0010.v1.1"/>
</dbReference>
<dbReference type="GO" id="GO:0006513">
    <property type="term" value="P:protein monoubiquitination"/>
    <property type="evidence" value="ECO:0007669"/>
    <property type="project" value="TreeGrafter"/>
</dbReference>
<protein>
    <recommendedName>
        <fullName evidence="6">E3 ubiquitin-protein ligase FANCL</fullName>
    </recommendedName>
</protein>
<keyword evidence="5" id="KW-1185">Reference proteome</keyword>
<feature type="domain" description="FANCL UBC-like" evidence="3">
    <location>
        <begin position="152"/>
        <end position="246"/>
    </location>
</feature>
<dbReference type="InterPro" id="IPR043898">
    <property type="entry name" value="FANCL_d2"/>
</dbReference>
<feature type="domain" description="FANCL C-terminal" evidence="1">
    <location>
        <begin position="257"/>
        <end position="332"/>
    </location>
</feature>
<dbReference type="EnsemblPlants" id="Kaladp0607s0010.1.v1.1">
    <property type="protein sequence ID" value="Kaladp0607s0010.1.v1.1"/>
    <property type="gene ID" value="Kaladp0607s0010.v1.1"/>
</dbReference>
<dbReference type="Pfam" id="PF11793">
    <property type="entry name" value="FANCL_C"/>
    <property type="match status" value="1"/>
</dbReference>
<evidence type="ECO:0000313" key="5">
    <source>
        <dbReference type="Proteomes" id="UP000594263"/>
    </source>
</evidence>
<name>A0A7N0VDD3_KALFE</name>
<dbReference type="Pfam" id="PF18890">
    <property type="entry name" value="FANCL_d2"/>
    <property type="match status" value="1"/>
</dbReference>
<dbReference type="GO" id="GO:0061630">
    <property type="term" value="F:ubiquitin protein ligase activity"/>
    <property type="evidence" value="ECO:0007669"/>
    <property type="project" value="TreeGrafter"/>
</dbReference>
<dbReference type="InterPro" id="IPR043003">
    <property type="entry name" value="FANCL_d3_sf"/>
</dbReference>
<dbReference type="Pfam" id="PF18891">
    <property type="entry name" value="FANCL_d3"/>
    <property type="match status" value="1"/>
</dbReference>
<dbReference type="InterPro" id="IPR026848">
    <property type="entry name" value="Fancl"/>
</dbReference>
<dbReference type="InterPro" id="IPR044037">
    <property type="entry name" value="FANCL_d3"/>
</dbReference>
<dbReference type="GO" id="GO:0036297">
    <property type="term" value="P:interstrand cross-link repair"/>
    <property type="evidence" value="ECO:0007669"/>
    <property type="project" value="InterPro"/>
</dbReference>
<dbReference type="GO" id="GO:0010705">
    <property type="term" value="P:meiotic DNA double-strand break processing involved in reciprocal meiotic recombination"/>
    <property type="evidence" value="ECO:0007669"/>
    <property type="project" value="EnsemblPlants"/>
</dbReference>
<dbReference type="GO" id="GO:0043240">
    <property type="term" value="C:Fanconi anaemia nuclear complex"/>
    <property type="evidence" value="ECO:0007669"/>
    <property type="project" value="InterPro"/>
</dbReference>
<dbReference type="OMA" id="NRPFHAK"/>
<dbReference type="CDD" id="cd23832">
    <property type="entry name" value="DRWD-C_FANCL"/>
    <property type="match status" value="1"/>
</dbReference>
<dbReference type="PANTHER" id="PTHR13206:SF0">
    <property type="entry name" value="E3 UBIQUITIN-PROTEIN LIGASE FANCL"/>
    <property type="match status" value="1"/>
</dbReference>
<dbReference type="InterPro" id="IPR026850">
    <property type="entry name" value="FANCL_C"/>
</dbReference>
<dbReference type="Proteomes" id="UP000594263">
    <property type="component" value="Unplaced"/>
</dbReference>
<evidence type="ECO:0000259" key="1">
    <source>
        <dbReference type="Pfam" id="PF11793"/>
    </source>
</evidence>
<dbReference type="Gene3D" id="3.10.110.20">
    <property type="entry name" value="RWD domain-like"/>
    <property type="match status" value="1"/>
</dbReference>
<reference evidence="4" key="1">
    <citation type="submission" date="2021-01" db="UniProtKB">
        <authorList>
            <consortium name="EnsemblPlants"/>
        </authorList>
    </citation>
    <scope>IDENTIFICATION</scope>
</reference>
<organism evidence="4 5">
    <name type="scientific">Kalanchoe fedtschenkoi</name>
    <name type="common">Lavender scallops</name>
    <name type="synonym">South American air plant</name>
    <dbReference type="NCBI Taxonomy" id="63787"/>
    <lineage>
        <taxon>Eukaryota</taxon>
        <taxon>Viridiplantae</taxon>
        <taxon>Streptophyta</taxon>
        <taxon>Embryophyta</taxon>
        <taxon>Tracheophyta</taxon>
        <taxon>Spermatophyta</taxon>
        <taxon>Magnoliopsida</taxon>
        <taxon>eudicotyledons</taxon>
        <taxon>Gunneridae</taxon>
        <taxon>Pentapetalae</taxon>
        <taxon>Saxifragales</taxon>
        <taxon>Crassulaceae</taxon>
        <taxon>Kalanchoe</taxon>
    </lineage>
</organism>
<feature type="domain" description="FANCL UBC-like" evidence="2">
    <location>
        <begin position="63"/>
        <end position="150"/>
    </location>
</feature>
<dbReference type="PANTHER" id="PTHR13206">
    <property type="entry name" value="UBIQUITIN LIGASE PROTEIN PHF9 FANCONI ANEMIA GROUP L PROTEIN"/>
    <property type="match status" value="1"/>
</dbReference>
<dbReference type="InterPro" id="IPR016135">
    <property type="entry name" value="UBQ-conjugating_enzyme/RWD"/>
</dbReference>
<proteinExistence type="predicted"/>
<dbReference type="CDD" id="cd23831">
    <property type="entry name" value="DRWD-N_FANCL"/>
    <property type="match status" value="1"/>
</dbReference>
<dbReference type="SMART" id="SM01197">
    <property type="entry name" value="FANCL_C"/>
    <property type="match status" value="1"/>
</dbReference>
<sequence>MWGAGVFNLNSICMRRGSEERGFRAKSDAHQLRDRFDCRRLLTLVLHVSFRAKETEELAMSIFYQTVQLQIEEIGWEHLVWANGDLTIMSFKILDKSGRFHILEIVLDKNYPKRPPAISSDVPHLFSLKWYPNSRLKDVVEQFIKHVEELQDFWSVMENIDKSLLVVGPEQPSRSVSFRHINIGNDCVLVVNVNADDPKSMPESRFIGSESHVSSLKKLWRSNARLWSEHKSFVENLAKVLEIQLQGPPDVDMDHRQLECGICYAQYLPTDTELGTSSGSGTDYTCDNKNCRKAFHSVCLVDWLRSITTTRQSFNVLFGACPYCSDPVAVKINNAN</sequence>
<evidence type="ECO:0000259" key="3">
    <source>
        <dbReference type="Pfam" id="PF18891"/>
    </source>
</evidence>
<evidence type="ECO:0000313" key="4">
    <source>
        <dbReference type="EnsemblPlants" id="Kaladp0607s0010.1.v1.1"/>
    </source>
</evidence>
<dbReference type="Gene3D" id="3.30.40.10">
    <property type="entry name" value="Zinc/RING finger domain, C3HC4 (zinc finger)"/>
    <property type="match status" value="1"/>
</dbReference>
<evidence type="ECO:0008006" key="6">
    <source>
        <dbReference type="Google" id="ProtNLM"/>
    </source>
</evidence>
<dbReference type="InterPro" id="IPR013083">
    <property type="entry name" value="Znf_RING/FYVE/PHD"/>
</dbReference>
<dbReference type="SUPFAM" id="SSF57850">
    <property type="entry name" value="RING/U-box"/>
    <property type="match status" value="1"/>
</dbReference>